<gene>
    <name evidence="10" type="ORF">EVEC_LOCUS10669</name>
</gene>
<dbReference type="SUPFAM" id="SSF57667">
    <property type="entry name" value="beta-beta-alpha zinc fingers"/>
    <property type="match status" value="1"/>
</dbReference>
<accession>A0A0N4VKH3</accession>
<feature type="transmembrane region" description="Helical" evidence="8">
    <location>
        <begin position="54"/>
        <end position="75"/>
    </location>
</feature>
<comment type="subcellular location">
    <subcellularLocation>
        <location evidence="1">Nucleus speckle</location>
    </subcellularLocation>
</comment>
<feature type="domain" description="C2H2-type" evidence="9">
    <location>
        <begin position="8"/>
        <end position="35"/>
    </location>
</feature>
<dbReference type="PROSITE" id="PS00028">
    <property type="entry name" value="ZINC_FINGER_C2H2_1"/>
    <property type="match status" value="1"/>
</dbReference>
<keyword evidence="8" id="KW-1133">Transmembrane helix</keyword>
<evidence type="ECO:0000256" key="8">
    <source>
        <dbReference type="SAM" id="Phobius"/>
    </source>
</evidence>
<keyword evidence="6" id="KW-0539">Nucleus</keyword>
<dbReference type="GO" id="GO:0000981">
    <property type="term" value="F:DNA-binding transcription factor activity, RNA polymerase II-specific"/>
    <property type="evidence" value="ECO:0007669"/>
    <property type="project" value="TreeGrafter"/>
</dbReference>
<evidence type="ECO:0000256" key="2">
    <source>
        <dbReference type="ARBA" id="ARBA00022723"/>
    </source>
</evidence>
<keyword evidence="4 7" id="KW-0863">Zinc-finger</keyword>
<evidence type="ECO:0000313" key="10">
    <source>
        <dbReference type="EMBL" id="VDD95918.1"/>
    </source>
</evidence>
<keyword evidence="8" id="KW-0472">Membrane</keyword>
<keyword evidence="8" id="KW-0812">Transmembrane</keyword>
<dbReference type="EMBL" id="UXUI01011070">
    <property type="protein sequence ID" value="VDD95918.1"/>
    <property type="molecule type" value="Genomic_DNA"/>
</dbReference>
<organism evidence="12">
    <name type="scientific">Enterobius vermicularis</name>
    <name type="common">Human pinworm</name>
    <dbReference type="NCBI Taxonomy" id="51028"/>
    <lineage>
        <taxon>Eukaryota</taxon>
        <taxon>Metazoa</taxon>
        <taxon>Ecdysozoa</taxon>
        <taxon>Nematoda</taxon>
        <taxon>Chromadorea</taxon>
        <taxon>Rhabditida</taxon>
        <taxon>Spirurina</taxon>
        <taxon>Oxyuridomorpha</taxon>
        <taxon>Oxyuroidea</taxon>
        <taxon>Oxyuridae</taxon>
        <taxon>Enterobius</taxon>
    </lineage>
</organism>
<dbReference type="AlphaFoldDB" id="A0A0N4VKH3"/>
<sequence length="78" mass="9482">MYHNDKAFICEICSKAFRFRSNLAEHRSVHTQFKPYVCRFCDKSSRLKGMVLQLFSLYFTYKLSLEYILFSYFFFICC</sequence>
<proteinExistence type="predicted"/>
<evidence type="ECO:0000313" key="12">
    <source>
        <dbReference type="WBParaSite" id="EVEC_0001136101-mRNA-1"/>
    </source>
</evidence>
<dbReference type="Proteomes" id="UP000274131">
    <property type="component" value="Unassembled WGS sequence"/>
</dbReference>
<dbReference type="GO" id="GO:0016607">
    <property type="term" value="C:nuclear speck"/>
    <property type="evidence" value="ECO:0007669"/>
    <property type="project" value="UniProtKB-SubCell"/>
</dbReference>
<evidence type="ECO:0000256" key="6">
    <source>
        <dbReference type="ARBA" id="ARBA00023242"/>
    </source>
</evidence>
<dbReference type="PANTHER" id="PTHR24394:SF29">
    <property type="entry name" value="MYONEURIN"/>
    <property type="match status" value="1"/>
</dbReference>
<dbReference type="PROSITE" id="PS50157">
    <property type="entry name" value="ZINC_FINGER_C2H2_2"/>
    <property type="match status" value="1"/>
</dbReference>
<dbReference type="Gene3D" id="3.30.160.60">
    <property type="entry name" value="Classic Zinc Finger"/>
    <property type="match status" value="1"/>
</dbReference>
<keyword evidence="3" id="KW-0677">Repeat</keyword>
<keyword evidence="5" id="KW-0862">Zinc</keyword>
<dbReference type="FunFam" id="3.30.160.60:FF:002484">
    <property type="entry name" value="Protein CBR-LSY-2"/>
    <property type="match status" value="1"/>
</dbReference>
<reference evidence="12" key="1">
    <citation type="submission" date="2017-02" db="UniProtKB">
        <authorList>
            <consortium name="WormBaseParasite"/>
        </authorList>
    </citation>
    <scope>IDENTIFICATION</scope>
</reference>
<evidence type="ECO:0000256" key="5">
    <source>
        <dbReference type="ARBA" id="ARBA00022833"/>
    </source>
</evidence>
<evidence type="ECO:0000256" key="3">
    <source>
        <dbReference type="ARBA" id="ARBA00022737"/>
    </source>
</evidence>
<dbReference type="OrthoDB" id="654211at2759"/>
<evidence type="ECO:0000256" key="4">
    <source>
        <dbReference type="ARBA" id="ARBA00022771"/>
    </source>
</evidence>
<dbReference type="PANTHER" id="PTHR24394">
    <property type="entry name" value="ZINC FINGER PROTEIN"/>
    <property type="match status" value="1"/>
</dbReference>
<evidence type="ECO:0000259" key="9">
    <source>
        <dbReference type="PROSITE" id="PS50157"/>
    </source>
</evidence>
<dbReference type="GO" id="GO:0008270">
    <property type="term" value="F:zinc ion binding"/>
    <property type="evidence" value="ECO:0007669"/>
    <property type="project" value="UniProtKB-KW"/>
</dbReference>
<protein>
    <submittedName>
        <fullName evidence="12">C2H2-type domain-containing protein</fullName>
    </submittedName>
</protein>
<evidence type="ECO:0000256" key="1">
    <source>
        <dbReference type="ARBA" id="ARBA00004324"/>
    </source>
</evidence>
<reference evidence="10 11" key="2">
    <citation type="submission" date="2018-10" db="EMBL/GenBank/DDBJ databases">
        <authorList>
            <consortium name="Pathogen Informatics"/>
        </authorList>
    </citation>
    <scope>NUCLEOTIDE SEQUENCE [LARGE SCALE GENOMIC DNA]</scope>
</reference>
<evidence type="ECO:0000256" key="7">
    <source>
        <dbReference type="PROSITE-ProRule" id="PRU00042"/>
    </source>
</evidence>
<keyword evidence="2" id="KW-0479">Metal-binding</keyword>
<dbReference type="InterPro" id="IPR013087">
    <property type="entry name" value="Znf_C2H2_type"/>
</dbReference>
<dbReference type="Pfam" id="PF00096">
    <property type="entry name" value="zf-C2H2"/>
    <property type="match status" value="1"/>
</dbReference>
<dbReference type="InterPro" id="IPR036236">
    <property type="entry name" value="Znf_C2H2_sf"/>
</dbReference>
<name>A0A0N4VKH3_ENTVE</name>
<evidence type="ECO:0000313" key="11">
    <source>
        <dbReference type="Proteomes" id="UP000274131"/>
    </source>
</evidence>
<dbReference type="STRING" id="51028.A0A0N4VKH3"/>
<dbReference type="WBParaSite" id="EVEC_0001136101-mRNA-1">
    <property type="protein sequence ID" value="EVEC_0001136101-mRNA-1"/>
    <property type="gene ID" value="EVEC_0001136101"/>
</dbReference>
<keyword evidence="11" id="KW-1185">Reference proteome</keyword>